<evidence type="ECO:0000313" key="1">
    <source>
        <dbReference type="EMBL" id="CAB1276545.1"/>
    </source>
</evidence>
<name>A0A7G1QAH3_9GAMM</name>
<gene>
    <name evidence="1" type="ORF">NSCAC_1225</name>
</gene>
<dbReference type="KEGG" id="ntg:NSCAC_1225"/>
<keyword evidence="2" id="KW-1185">Reference proteome</keyword>
<dbReference type="AlphaFoldDB" id="A0A7G1QAH3"/>
<dbReference type="Proteomes" id="UP000516072">
    <property type="component" value="Chromosome"/>
</dbReference>
<dbReference type="EMBL" id="LR778175">
    <property type="protein sequence ID" value="CAB1276545.1"/>
    <property type="molecule type" value="Genomic_DNA"/>
</dbReference>
<accession>A0A7G1QAH3</accession>
<proteinExistence type="predicted"/>
<evidence type="ECO:0000313" key="2">
    <source>
        <dbReference type="Proteomes" id="UP000516072"/>
    </source>
</evidence>
<sequence length="43" mass="5120">MNSGYINKYIYIFLVKLIKHTILLIKITKKYSYNVLFLIILLG</sequence>
<reference evidence="1 2" key="1">
    <citation type="submission" date="2020-03" db="EMBL/GenBank/DDBJ databases">
        <authorList>
            <person name="Picone N."/>
        </authorList>
    </citation>
    <scope>NUCLEOTIDE SEQUENCE [LARGE SCALE GENOMIC DNA]</scope>
    <source>
        <strain evidence="1">NSCAC1</strain>
    </source>
</reference>
<protein>
    <submittedName>
        <fullName evidence="1">Uncharacterized protein</fullName>
    </submittedName>
</protein>
<organism evidence="1 2">
    <name type="scientific">Candidatus Nitrosacidococcus tergens</name>
    <dbReference type="NCBI Taxonomy" id="553981"/>
    <lineage>
        <taxon>Bacteria</taxon>
        <taxon>Pseudomonadati</taxon>
        <taxon>Pseudomonadota</taxon>
        <taxon>Gammaproteobacteria</taxon>
        <taxon>Chromatiales</taxon>
        <taxon>Chromatiaceae</taxon>
        <taxon>Candidatus Nitrosacidococcus</taxon>
    </lineage>
</organism>